<keyword evidence="1" id="KW-0472">Membrane</keyword>
<proteinExistence type="predicted"/>
<dbReference type="Proteomes" id="UP000665561">
    <property type="component" value="Unassembled WGS sequence"/>
</dbReference>
<feature type="transmembrane region" description="Helical" evidence="1">
    <location>
        <begin position="129"/>
        <end position="147"/>
    </location>
</feature>
<comment type="caution">
    <text evidence="2">The sequence shown here is derived from an EMBL/GenBank/DDBJ whole genome shotgun (WGS) entry which is preliminary data.</text>
</comment>
<gene>
    <name evidence="2" type="ORF">GT019_08180</name>
</gene>
<name>A0ABW9XN29_9BACL</name>
<organism evidence="2 3">
    <name type="scientific">Paenibacillus glycinis</name>
    <dbReference type="NCBI Taxonomy" id="2697035"/>
    <lineage>
        <taxon>Bacteria</taxon>
        <taxon>Bacillati</taxon>
        <taxon>Bacillota</taxon>
        <taxon>Bacilli</taxon>
        <taxon>Bacillales</taxon>
        <taxon>Paenibacillaceae</taxon>
        <taxon>Paenibacillus</taxon>
    </lineage>
</organism>
<dbReference type="RefSeq" id="WP_161742626.1">
    <property type="nucleotide sequence ID" value="NZ_JAAAMV010000003.1"/>
</dbReference>
<keyword evidence="1" id="KW-0812">Transmembrane</keyword>
<keyword evidence="3" id="KW-1185">Reference proteome</keyword>
<feature type="transmembrane region" description="Helical" evidence="1">
    <location>
        <begin position="153"/>
        <end position="176"/>
    </location>
</feature>
<protein>
    <submittedName>
        <fullName evidence="2">Uncharacterized protein</fullName>
    </submittedName>
</protein>
<keyword evidence="1" id="KW-1133">Transmembrane helix</keyword>
<dbReference type="EMBL" id="JAAAMV010000003">
    <property type="protein sequence ID" value="NBD23846.1"/>
    <property type="molecule type" value="Genomic_DNA"/>
</dbReference>
<reference evidence="2 3" key="1">
    <citation type="submission" date="2020-01" db="EMBL/GenBank/DDBJ databases">
        <title>Paenibacillus soybeanensis sp. nov. isolated from the nodules of soybean (Glycine max(L.) Merr).</title>
        <authorList>
            <person name="Wang H."/>
        </authorList>
    </citation>
    <scope>NUCLEOTIDE SEQUENCE [LARGE SCALE GENOMIC DNA]</scope>
    <source>
        <strain evidence="2 3">T1</strain>
    </source>
</reference>
<sequence>MKFSYSRIVLGLTFELIDFRIMNFDLLPDVVGYLLVMWGAYRLSGGNRVFLIAWLAAAVQLLPACGELFGHRIEVPLLGSETFKTPQLAEAALKTLVEAAMLAGICAGIRASAAKRGLRGLAEAARTRWRIVVVMDGALLLLLPFLLNTTKNSWEFFFLLLAVAAFLAHFSIVFLVNRAGREGHDDSEEASGPGQQ</sequence>
<accession>A0ABW9XN29</accession>
<evidence type="ECO:0000313" key="2">
    <source>
        <dbReference type="EMBL" id="NBD23846.1"/>
    </source>
</evidence>
<evidence type="ECO:0000313" key="3">
    <source>
        <dbReference type="Proteomes" id="UP000665561"/>
    </source>
</evidence>
<evidence type="ECO:0000256" key="1">
    <source>
        <dbReference type="SAM" id="Phobius"/>
    </source>
</evidence>